<dbReference type="CDD" id="cd06171">
    <property type="entry name" value="Sigma70_r4"/>
    <property type="match status" value="1"/>
</dbReference>
<organism evidence="8 10">
    <name type="scientific">Parabacteroides distasonis</name>
    <dbReference type="NCBI Taxonomy" id="823"/>
    <lineage>
        <taxon>Bacteria</taxon>
        <taxon>Pseudomonadati</taxon>
        <taxon>Bacteroidota</taxon>
        <taxon>Bacteroidia</taxon>
        <taxon>Bacteroidales</taxon>
        <taxon>Tannerellaceae</taxon>
        <taxon>Parabacteroides</taxon>
    </lineage>
</organism>
<dbReference type="InterPro" id="IPR013249">
    <property type="entry name" value="RNA_pol_sigma70_r4_t2"/>
</dbReference>
<evidence type="ECO:0000256" key="1">
    <source>
        <dbReference type="ARBA" id="ARBA00010641"/>
    </source>
</evidence>
<keyword evidence="4" id="KW-0238">DNA-binding</keyword>
<proteinExistence type="inferred from homology"/>
<dbReference type="InterPro" id="IPR013325">
    <property type="entry name" value="RNA_pol_sigma_r2"/>
</dbReference>
<dbReference type="GO" id="GO:0003677">
    <property type="term" value="F:DNA binding"/>
    <property type="evidence" value="ECO:0007669"/>
    <property type="project" value="UniProtKB-KW"/>
</dbReference>
<evidence type="ECO:0000256" key="2">
    <source>
        <dbReference type="ARBA" id="ARBA00023015"/>
    </source>
</evidence>
<name>A0A173VTP7_PARDI</name>
<evidence type="ECO:0000313" key="11">
    <source>
        <dbReference type="Proteomes" id="UP000441358"/>
    </source>
</evidence>
<comment type="similarity">
    <text evidence="1">Belongs to the sigma-70 factor family. ECF subfamily.</text>
</comment>
<dbReference type="NCBIfam" id="TIGR02937">
    <property type="entry name" value="sigma70-ECF"/>
    <property type="match status" value="1"/>
</dbReference>
<accession>A0A173VTP7</accession>
<sequence>MDVDVFKQRFLLFHPKLYRIAYALLDNKADAEDILQDAYCKLWNKRDELGDIQNPEAFSITLVKNLCLDFLRSPKASRRDNEETLETVLLTTDSSPEKELEEKEDIRRIQELIEQLPENQRQVIRLRGIEDCSYEDIEQITGLSSSNIRTLLSRARKLIREKLEKASCHG</sequence>
<evidence type="ECO:0000259" key="7">
    <source>
        <dbReference type="Pfam" id="PF08281"/>
    </source>
</evidence>
<dbReference type="InterPro" id="IPR036388">
    <property type="entry name" value="WH-like_DNA-bd_sf"/>
</dbReference>
<dbReference type="SUPFAM" id="SSF88946">
    <property type="entry name" value="Sigma2 domain of RNA polymerase sigma factors"/>
    <property type="match status" value="1"/>
</dbReference>
<dbReference type="PANTHER" id="PTHR43133">
    <property type="entry name" value="RNA POLYMERASE ECF-TYPE SIGMA FACTO"/>
    <property type="match status" value="1"/>
</dbReference>
<dbReference type="EMBL" id="WKMC01000004">
    <property type="protein sequence ID" value="MRZ50142.1"/>
    <property type="molecule type" value="Genomic_DNA"/>
</dbReference>
<dbReference type="Proteomes" id="UP000441358">
    <property type="component" value="Unassembled WGS sequence"/>
</dbReference>
<keyword evidence="5" id="KW-0804">Transcription</keyword>
<dbReference type="PANTHER" id="PTHR43133:SF8">
    <property type="entry name" value="RNA POLYMERASE SIGMA FACTOR HI_1459-RELATED"/>
    <property type="match status" value="1"/>
</dbReference>
<dbReference type="InterPro" id="IPR007627">
    <property type="entry name" value="RNA_pol_sigma70_r2"/>
</dbReference>
<evidence type="ECO:0000313" key="10">
    <source>
        <dbReference type="Proteomes" id="UP000095591"/>
    </source>
</evidence>
<dbReference type="Gene3D" id="1.10.1740.10">
    <property type="match status" value="1"/>
</dbReference>
<reference evidence="9 11" key="2">
    <citation type="journal article" date="2019" name="Nat. Med.">
        <title>A library of human gut bacterial isolates paired with longitudinal multiomics data enables mechanistic microbiome research.</title>
        <authorList>
            <person name="Poyet M."/>
            <person name="Groussin M."/>
            <person name="Gibbons S.M."/>
            <person name="Avila-Pacheco J."/>
            <person name="Jiang X."/>
            <person name="Kearney S.M."/>
            <person name="Perrotta A.R."/>
            <person name="Berdy B."/>
            <person name="Zhao S."/>
            <person name="Lieberman T.D."/>
            <person name="Swanson P.K."/>
            <person name="Smith M."/>
            <person name="Roesemann S."/>
            <person name="Alexander J.E."/>
            <person name="Rich S.A."/>
            <person name="Livny J."/>
            <person name="Vlamakis H."/>
            <person name="Clish C."/>
            <person name="Bullock K."/>
            <person name="Deik A."/>
            <person name="Scott J."/>
            <person name="Pierce K.A."/>
            <person name="Xavier R.J."/>
            <person name="Alm E.J."/>
        </authorList>
    </citation>
    <scope>NUCLEOTIDE SEQUENCE [LARGE SCALE GENOMIC DNA]</scope>
    <source>
        <strain evidence="9 11">BIOML-A32</strain>
    </source>
</reference>
<dbReference type="Proteomes" id="UP000095591">
    <property type="component" value="Unassembled WGS sequence"/>
</dbReference>
<dbReference type="InterPro" id="IPR014284">
    <property type="entry name" value="RNA_pol_sigma-70_dom"/>
</dbReference>
<dbReference type="GO" id="GO:0016987">
    <property type="term" value="F:sigma factor activity"/>
    <property type="evidence" value="ECO:0007669"/>
    <property type="project" value="UniProtKB-KW"/>
</dbReference>
<dbReference type="Gene3D" id="1.10.10.10">
    <property type="entry name" value="Winged helix-like DNA-binding domain superfamily/Winged helix DNA-binding domain"/>
    <property type="match status" value="1"/>
</dbReference>
<keyword evidence="3" id="KW-0731">Sigma factor</keyword>
<dbReference type="AlphaFoldDB" id="A0A173VTP7"/>
<evidence type="ECO:0000313" key="9">
    <source>
        <dbReference type="EMBL" id="MRZ50142.1"/>
    </source>
</evidence>
<evidence type="ECO:0000256" key="5">
    <source>
        <dbReference type="ARBA" id="ARBA00023163"/>
    </source>
</evidence>
<evidence type="ECO:0000256" key="3">
    <source>
        <dbReference type="ARBA" id="ARBA00023082"/>
    </source>
</evidence>
<feature type="domain" description="RNA polymerase sigma factor 70 region 4 type 2" evidence="7">
    <location>
        <begin position="107"/>
        <end position="158"/>
    </location>
</feature>
<dbReference type="InterPro" id="IPR013324">
    <property type="entry name" value="RNA_pol_sigma_r3/r4-like"/>
</dbReference>
<dbReference type="EMBL" id="CYXP01000009">
    <property type="protein sequence ID" value="CUN30571.1"/>
    <property type="molecule type" value="Genomic_DNA"/>
</dbReference>
<evidence type="ECO:0000313" key="8">
    <source>
        <dbReference type="EMBL" id="CUN30571.1"/>
    </source>
</evidence>
<feature type="domain" description="RNA polymerase sigma-70 region 2" evidence="6">
    <location>
        <begin position="13"/>
        <end position="73"/>
    </location>
</feature>
<evidence type="ECO:0000256" key="4">
    <source>
        <dbReference type="ARBA" id="ARBA00023125"/>
    </source>
</evidence>
<dbReference type="Pfam" id="PF08281">
    <property type="entry name" value="Sigma70_r4_2"/>
    <property type="match status" value="1"/>
</dbReference>
<protein>
    <submittedName>
        <fullName evidence="8">RNA polymerase sigma factor sigV</fullName>
    </submittedName>
    <submittedName>
        <fullName evidence="9">Sigma-70 family RNA polymerase sigma factor</fullName>
    </submittedName>
</protein>
<dbReference type="SUPFAM" id="SSF88659">
    <property type="entry name" value="Sigma3 and sigma4 domains of RNA polymerase sigma factors"/>
    <property type="match status" value="1"/>
</dbReference>
<dbReference type="InterPro" id="IPR039425">
    <property type="entry name" value="RNA_pol_sigma-70-like"/>
</dbReference>
<reference evidence="8 10" key="1">
    <citation type="submission" date="2015-09" db="EMBL/GenBank/DDBJ databases">
        <authorList>
            <consortium name="Pathogen Informatics"/>
        </authorList>
    </citation>
    <scope>NUCLEOTIDE SEQUENCE [LARGE SCALE GENOMIC DNA]</scope>
    <source>
        <strain evidence="8 10">2789STDY5608872</strain>
    </source>
</reference>
<gene>
    <name evidence="8" type="primary">sigV</name>
    <name evidence="8" type="ORF">ERS852429_03596</name>
    <name evidence="9" type="ORF">GKD66_07885</name>
</gene>
<evidence type="ECO:0000259" key="6">
    <source>
        <dbReference type="Pfam" id="PF04542"/>
    </source>
</evidence>
<keyword evidence="2" id="KW-0805">Transcription regulation</keyword>
<dbReference type="RefSeq" id="WP_036632386.1">
    <property type="nucleotide sequence ID" value="NZ_CDRH01000030.1"/>
</dbReference>
<dbReference type="GO" id="GO:0006352">
    <property type="term" value="P:DNA-templated transcription initiation"/>
    <property type="evidence" value="ECO:0007669"/>
    <property type="project" value="InterPro"/>
</dbReference>
<dbReference type="Pfam" id="PF04542">
    <property type="entry name" value="Sigma70_r2"/>
    <property type="match status" value="1"/>
</dbReference>